<dbReference type="AlphaFoldDB" id="K8Y3P7"/>
<name>K8Y3P7_9LEPT</name>
<dbReference type="InterPro" id="IPR053728">
    <property type="entry name" value="Alginate_Permeability_Chnl"/>
</dbReference>
<organism evidence="2 3">
    <name type="scientific">Leptospira santarosai serovar Shermani str. LT 821</name>
    <dbReference type="NCBI Taxonomy" id="758847"/>
    <lineage>
        <taxon>Bacteria</taxon>
        <taxon>Pseudomonadati</taxon>
        <taxon>Spirochaetota</taxon>
        <taxon>Spirochaetia</taxon>
        <taxon>Leptospirales</taxon>
        <taxon>Leptospiraceae</taxon>
        <taxon>Leptospira</taxon>
    </lineage>
</organism>
<evidence type="ECO:0000259" key="1">
    <source>
        <dbReference type="Pfam" id="PF13372"/>
    </source>
</evidence>
<dbReference type="KEGG" id="lst:LSS_05850"/>
<gene>
    <name evidence="2" type="ORF">LSS_05850</name>
</gene>
<evidence type="ECO:0000313" key="2">
    <source>
        <dbReference type="EMBL" id="EKT87616.1"/>
    </source>
</evidence>
<dbReference type="EMBL" id="CP006694">
    <property type="protein sequence ID" value="EKT87616.1"/>
    <property type="molecule type" value="Genomic_DNA"/>
</dbReference>
<protein>
    <recommendedName>
        <fullName evidence="1">Alginate export domain-containing protein</fullName>
    </recommendedName>
</protein>
<proteinExistence type="predicted"/>
<reference evidence="2 3" key="2">
    <citation type="journal article" date="2014" name="Emerg. Microbes Infect.">
        <title>Potential impact on kidney infection: a whole-genome analysis of Leptospira santarosai serovar Shermani.</title>
        <authorList>
            <person name="Chou L.F."/>
            <person name="Chen T.W."/>
            <person name="Ko Y.C."/>
            <person name="Pan M.J."/>
            <person name="Tian Y.C."/>
            <person name="Chiu C.H."/>
            <person name="Tang P."/>
            <person name="Hung C.C."/>
            <person name="Yang C.W."/>
        </authorList>
    </citation>
    <scope>NUCLEOTIDE SEQUENCE</scope>
    <source>
        <strain evidence="2 3">LT 821</strain>
    </source>
</reference>
<evidence type="ECO:0000313" key="3">
    <source>
        <dbReference type="Proteomes" id="UP000035800"/>
    </source>
</evidence>
<dbReference type="STRING" id="758847.LSS_05850"/>
<accession>K8Y3P7</accession>
<dbReference type="PATRIC" id="fig|758847.3.peg.1226"/>
<feature type="domain" description="Alginate export" evidence="1">
    <location>
        <begin position="125"/>
        <end position="634"/>
    </location>
</feature>
<dbReference type="Gene3D" id="2.40.160.100">
    <property type="match status" value="1"/>
</dbReference>
<reference evidence="2 3" key="1">
    <citation type="journal article" date="2012" name="Gene">
        <title>Sequence of Leptospira santarosai serovar Shermani genome and prediction of virulence-associated genes.</title>
        <authorList>
            <person name="Chou L.F."/>
            <person name="Chen Y.T."/>
            <person name="Lu C.W."/>
            <person name="Ko Y.C."/>
            <person name="Tang C.Y."/>
            <person name="Pan M.J."/>
            <person name="Tian Y.C."/>
            <person name="Chiu C.H."/>
            <person name="Hung C.C."/>
            <person name="Yang C.W."/>
        </authorList>
    </citation>
    <scope>NUCLEOTIDE SEQUENCE [LARGE SCALE GENOMIC DNA]</scope>
    <source>
        <strain evidence="2">LT 821</strain>
    </source>
</reference>
<dbReference type="InterPro" id="IPR025388">
    <property type="entry name" value="Alginate_export_dom"/>
</dbReference>
<dbReference type="Pfam" id="PF13372">
    <property type="entry name" value="Alginate_exp"/>
    <property type="match status" value="1"/>
</dbReference>
<dbReference type="Proteomes" id="UP000035800">
    <property type="component" value="Chromosome I"/>
</dbReference>
<sequence length="675" mass="76303">MSPYTDFFLKRFSIILRYSFFQIRNKELNQMVLNRKKHIAKIRFFLFFLSFFFGSEILFSQTAPANTEPVVTAEKKSATEEKSDDFVSPMKKNGISAEYNRHMFIDPDLSKNVNKYSNKLWINDWIKLGFYLRPRYESRNNLNFDKSNHAYTDRIMQTSAFYFLVDPNPYVTFKVTVQDTRVWGGASPANVGDIRSGFFSNTPTLSSDPNIPGRPNNSIAPNSTSIREAFVMIQKLPLEVKMQVGRQIWAYGDQRMIGGGNWTINGLSYDGARVMLDYESSSFHFFAARPYWTQSGVNGVFSSNDPKVNSVPGNTNPSASQSDTTLFGTYNTFKILNEVVLDIYNIDVVKKWIPQTIPASTADDVLAVNRKRQNDQLYTTGFRLTNRTNKNNLSEGRAWDWTFESAWQNGYNGQRVHKRFLGYDFPGTIEGVNLADTRTERVKYSGHFHVVQSGYTFLEKLRLGAQYLYASGDNNRTDGSFSTFQTLVNPRFGVIPYWNNVAGLSENIDTKNLSSWNANITYKSNKLGMFQIAYIINDKVQKNDAWYAINGGANSIASSALSSPVATSTNVSGSISSAGSTENYTGNVFTQSYSTGKNIYNELDLTWIFQVNDNVSIWTGAGFLIAGNSIRNYRNSPLLYNGTTNQFELNTAALMKQHTSAKNASVFFFQMNAAF</sequence>